<evidence type="ECO:0000256" key="1">
    <source>
        <dbReference type="SAM" id="MobiDB-lite"/>
    </source>
</evidence>
<evidence type="ECO:0000259" key="2">
    <source>
        <dbReference type="Pfam" id="PF01935"/>
    </source>
</evidence>
<protein>
    <recommendedName>
        <fullName evidence="2">Helicase HerA central domain-containing protein</fullName>
    </recommendedName>
</protein>
<accession>A0A956RSQ4</accession>
<dbReference type="AlphaFoldDB" id="A0A956RSQ4"/>
<dbReference type="Gene3D" id="3.40.50.300">
    <property type="entry name" value="P-loop containing nucleotide triphosphate hydrolases"/>
    <property type="match status" value="1"/>
</dbReference>
<organism evidence="3 4">
    <name type="scientific">Eiseniibacteriota bacterium</name>
    <dbReference type="NCBI Taxonomy" id="2212470"/>
    <lineage>
        <taxon>Bacteria</taxon>
        <taxon>Candidatus Eiseniibacteriota</taxon>
    </lineage>
</organism>
<evidence type="ECO:0000313" key="3">
    <source>
        <dbReference type="EMBL" id="MCA9729929.1"/>
    </source>
</evidence>
<dbReference type="Pfam" id="PF01935">
    <property type="entry name" value="DUF87"/>
    <property type="match status" value="1"/>
</dbReference>
<dbReference type="PANTHER" id="PTHR30121">
    <property type="entry name" value="UNCHARACTERIZED PROTEIN YJGR-RELATED"/>
    <property type="match status" value="1"/>
</dbReference>
<dbReference type="Proteomes" id="UP000697710">
    <property type="component" value="Unassembled WGS sequence"/>
</dbReference>
<reference evidence="3" key="2">
    <citation type="journal article" date="2021" name="Microbiome">
        <title>Successional dynamics and alternative stable states in a saline activated sludge microbial community over 9 years.</title>
        <authorList>
            <person name="Wang Y."/>
            <person name="Ye J."/>
            <person name="Ju F."/>
            <person name="Liu L."/>
            <person name="Boyd J.A."/>
            <person name="Deng Y."/>
            <person name="Parks D.H."/>
            <person name="Jiang X."/>
            <person name="Yin X."/>
            <person name="Woodcroft B.J."/>
            <person name="Tyson G.W."/>
            <person name="Hugenholtz P."/>
            <person name="Polz M.F."/>
            <person name="Zhang T."/>
        </authorList>
    </citation>
    <scope>NUCLEOTIDE SEQUENCE</scope>
    <source>
        <strain evidence="3">HKST-UBA01</strain>
    </source>
</reference>
<name>A0A956RSQ4_UNCEI</name>
<dbReference type="SUPFAM" id="SSF52540">
    <property type="entry name" value="P-loop containing nucleoside triphosphate hydrolases"/>
    <property type="match status" value="1"/>
</dbReference>
<feature type="region of interest" description="Disordered" evidence="1">
    <location>
        <begin position="350"/>
        <end position="395"/>
    </location>
</feature>
<dbReference type="InterPro" id="IPR051162">
    <property type="entry name" value="T4SS_component"/>
</dbReference>
<proteinExistence type="predicted"/>
<gene>
    <name evidence="3" type="ORF">KC729_19755</name>
</gene>
<feature type="domain" description="Helicase HerA central" evidence="2">
    <location>
        <begin position="31"/>
        <end position="86"/>
    </location>
</feature>
<comment type="caution">
    <text evidence="3">The sequence shown here is derived from an EMBL/GenBank/DDBJ whole genome shotgun (WGS) entry which is preliminary data.</text>
</comment>
<feature type="compositionally biased region" description="Polar residues" evidence="1">
    <location>
        <begin position="373"/>
        <end position="384"/>
    </location>
</feature>
<evidence type="ECO:0000313" key="4">
    <source>
        <dbReference type="Proteomes" id="UP000697710"/>
    </source>
</evidence>
<dbReference type="PANTHER" id="PTHR30121:SF6">
    <property type="entry name" value="SLR6007 PROTEIN"/>
    <property type="match status" value="1"/>
</dbReference>
<dbReference type="InterPro" id="IPR027417">
    <property type="entry name" value="P-loop_NTPase"/>
</dbReference>
<reference evidence="3" key="1">
    <citation type="submission" date="2020-04" db="EMBL/GenBank/DDBJ databases">
        <authorList>
            <person name="Zhang T."/>
        </authorList>
    </citation>
    <scope>NUCLEOTIDE SEQUENCE</scope>
    <source>
        <strain evidence="3">HKST-UBA01</strain>
    </source>
</reference>
<feature type="non-terminal residue" evidence="3">
    <location>
        <position position="395"/>
    </location>
</feature>
<dbReference type="EMBL" id="JAGQHR010000903">
    <property type="protein sequence ID" value="MCA9729929.1"/>
    <property type="molecule type" value="Genomic_DNA"/>
</dbReference>
<dbReference type="InterPro" id="IPR002789">
    <property type="entry name" value="HerA_central"/>
</dbReference>
<sequence>MSTVPEGRVYEKLGAFYLGRTLDPRTAEPGSDLLLYDSKDLTTHAVCVGMTGSGKTGLCMALLEEAAIDGIPAIAIDPKGDLGNLLLSFPELRGEDFAPWIDPAEAVRKGQSVDQFAATTANKWREGLASWGQGPDRIRKLRDSADFAIYTPGSQAGLPLSILGSFAAPSAEVRADGDLMRERITASVSGLLALAGIDADPIQSREHILLSNLLDRAWRDGRSLGLPDLIRQIQSPPFDRIGVLDLESIFPAKDRFQLAIGLNNLLGSPNFAAWMEGEPLDVGRLLYTGDGRGSRSSRSRTSTIASGCSSSRSCSTRWWRGCGRSRAPPVCARSCTWTRSSVSSLRCRTRPPRPRCSPCSSRRALSGWASFSPPRTRSISTTRACPTPARGSSGG</sequence>